<dbReference type="InterPro" id="IPR039425">
    <property type="entry name" value="RNA_pol_sigma-70-like"/>
</dbReference>
<accession>A0ABS0L5J6</accession>
<dbReference type="CDD" id="cd06171">
    <property type="entry name" value="Sigma70_r4"/>
    <property type="match status" value="1"/>
</dbReference>
<dbReference type="Gene3D" id="1.10.10.10">
    <property type="entry name" value="Winged helix-like DNA-binding domain superfamily/Winged helix DNA-binding domain"/>
    <property type="match status" value="1"/>
</dbReference>
<dbReference type="RefSeq" id="WP_196956450.1">
    <property type="nucleotide sequence ID" value="NZ_JADWYK010000013.1"/>
</dbReference>
<keyword evidence="8" id="KW-1185">Reference proteome</keyword>
<organism evidence="7 8">
    <name type="scientific">Hymenobacter guriensis</name>
    <dbReference type="NCBI Taxonomy" id="2793065"/>
    <lineage>
        <taxon>Bacteria</taxon>
        <taxon>Pseudomonadati</taxon>
        <taxon>Bacteroidota</taxon>
        <taxon>Cytophagia</taxon>
        <taxon>Cytophagales</taxon>
        <taxon>Hymenobacteraceae</taxon>
        <taxon>Hymenobacter</taxon>
    </lineage>
</organism>
<evidence type="ECO:0000256" key="3">
    <source>
        <dbReference type="ARBA" id="ARBA00023082"/>
    </source>
</evidence>
<dbReference type="InterPro" id="IPR014284">
    <property type="entry name" value="RNA_pol_sigma-70_dom"/>
</dbReference>
<dbReference type="InterPro" id="IPR013325">
    <property type="entry name" value="RNA_pol_sigma_r2"/>
</dbReference>
<evidence type="ECO:0000256" key="2">
    <source>
        <dbReference type="ARBA" id="ARBA00023015"/>
    </source>
</evidence>
<dbReference type="Pfam" id="PF04542">
    <property type="entry name" value="Sigma70_r2"/>
    <property type="match status" value="1"/>
</dbReference>
<dbReference type="SUPFAM" id="SSF88946">
    <property type="entry name" value="Sigma2 domain of RNA polymerase sigma factors"/>
    <property type="match status" value="1"/>
</dbReference>
<reference evidence="7 8" key="1">
    <citation type="submission" date="2020-11" db="EMBL/GenBank/DDBJ databases">
        <title>Hymenobacter sp.</title>
        <authorList>
            <person name="Kim M.K."/>
        </authorList>
    </citation>
    <scope>NUCLEOTIDE SEQUENCE [LARGE SCALE GENOMIC DNA]</scope>
    <source>
        <strain evidence="7 8">BT594</strain>
    </source>
</reference>
<dbReference type="PANTHER" id="PTHR43133:SF46">
    <property type="entry name" value="RNA POLYMERASE SIGMA-70 FACTOR ECF SUBFAMILY"/>
    <property type="match status" value="1"/>
</dbReference>
<comment type="caution">
    <text evidence="7">The sequence shown here is derived from an EMBL/GenBank/DDBJ whole genome shotgun (WGS) entry which is preliminary data.</text>
</comment>
<dbReference type="InterPro" id="IPR013249">
    <property type="entry name" value="RNA_pol_sigma70_r4_t2"/>
</dbReference>
<dbReference type="InterPro" id="IPR036388">
    <property type="entry name" value="WH-like_DNA-bd_sf"/>
</dbReference>
<evidence type="ECO:0000259" key="6">
    <source>
        <dbReference type="Pfam" id="PF08281"/>
    </source>
</evidence>
<protein>
    <submittedName>
        <fullName evidence="7">Sigma-70 family RNA polymerase sigma factor</fullName>
    </submittedName>
</protein>
<feature type="domain" description="RNA polymerase sigma-70 region 2" evidence="5">
    <location>
        <begin position="29"/>
        <end position="93"/>
    </location>
</feature>
<dbReference type="EMBL" id="JADWYK010000013">
    <property type="protein sequence ID" value="MBG8555429.1"/>
    <property type="molecule type" value="Genomic_DNA"/>
</dbReference>
<dbReference type="InterPro" id="IPR007627">
    <property type="entry name" value="RNA_pol_sigma70_r2"/>
</dbReference>
<dbReference type="PANTHER" id="PTHR43133">
    <property type="entry name" value="RNA POLYMERASE ECF-TYPE SIGMA FACTO"/>
    <property type="match status" value="1"/>
</dbReference>
<dbReference type="InterPro" id="IPR013324">
    <property type="entry name" value="RNA_pol_sigma_r3/r4-like"/>
</dbReference>
<name>A0ABS0L5J6_9BACT</name>
<keyword evidence="2" id="KW-0805">Transcription regulation</keyword>
<comment type="similarity">
    <text evidence="1">Belongs to the sigma-70 factor family. ECF subfamily.</text>
</comment>
<dbReference type="Pfam" id="PF08281">
    <property type="entry name" value="Sigma70_r4_2"/>
    <property type="match status" value="1"/>
</dbReference>
<keyword evidence="3" id="KW-0731">Sigma factor</keyword>
<keyword evidence="4" id="KW-0804">Transcription</keyword>
<evidence type="ECO:0000259" key="5">
    <source>
        <dbReference type="Pfam" id="PF04542"/>
    </source>
</evidence>
<evidence type="ECO:0000313" key="8">
    <source>
        <dbReference type="Proteomes" id="UP000601099"/>
    </source>
</evidence>
<gene>
    <name evidence="7" type="ORF">I5L79_17905</name>
</gene>
<dbReference type="SUPFAM" id="SSF88659">
    <property type="entry name" value="Sigma3 and sigma4 domains of RNA polymerase sigma factors"/>
    <property type="match status" value="1"/>
</dbReference>
<proteinExistence type="inferred from homology"/>
<dbReference type="Proteomes" id="UP000601099">
    <property type="component" value="Unassembled WGS sequence"/>
</dbReference>
<dbReference type="Gene3D" id="1.10.1740.10">
    <property type="match status" value="1"/>
</dbReference>
<evidence type="ECO:0000313" key="7">
    <source>
        <dbReference type="EMBL" id="MBG8555429.1"/>
    </source>
</evidence>
<evidence type="ECO:0000256" key="1">
    <source>
        <dbReference type="ARBA" id="ARBA00010641"/>
    </source>
</evidence>
<dbReference type="NCBIfam" id="TIGR02937">
    <property type="entry name" value="sigma70-ECF"/>
    <property type="match status" value="1"/>
</dbReference>
<sequence length="195" mass="21502">MKTTSTALLSETALLDACRQGDARAQRLLYDRLVPKMLTTCRRYLRNPDDAEEAMMSGFVKVFRGLGSFRHEGSFEGWVRRIMVRECLNVLGRHEPLLLALDDCPSVAPALPAVAETELQAADLLALVQALPTGYRTVFNLFALEGYNHPEIAALLGISEGTSKSQLSKARTLLQRRVAALSLSSTPETYSRYAA</sequence>
<evidence type="ECO:0000256" key="4">
    <source>
        <dbReference type="ARBA" id="ARBA00023163"/>
    </source>
</evidence>
<feature type="domain" description="RNA polymerase sigma factor 70 region 4 type 2" evidence="6">
    <location>
        <begin position="123"/>
        <end position="173"/>
    </location>
</feature>